<feature type="transmembrane region" description="Helical" evidence="9">
    <location>
        <begin position="423"/>
        <end position="443"/>
    </location>
</feature>
<feature type="transmembrane region" description="Helical" evidence="9">
    <location>
        <begin position="191"/>
        <end position="216"/>
    </location>
</feature>
<proteinExistence type="inferred from homology"/>
<keyword evidence="6 9" id="KW-1133">Transmembrane helix</keyword>
<dbReference type="GO" id="GO:0036376">
    <property type="term" value="P:sodium ion export across plasma membrane"/>
    <property type="evidence" value="ECO:0007669"/>
    <property type="project" value="InterPro"/>
</dbReference>
<evidence type="ECO:0000313" key="11">
    <source>
        <dbReference type="Proteomes" id="UP000306477"/>
    </source>
</evidence>
<feature type="transmembrane region" description="Helical" evidence="9">
    <location>
        <begin position="157"/>
        <end position="179"/>
    </location>
</feature>
<keyword evidence="7 9" id="KW-0472">Membrane</keyword>
<comment type="similarity">
    <text evidence="2 8">Belongs to the sodium:solute symporter (SSF) (TC 2.A.21) family.</text>
</comment>
<dbReference type="GO" id="GO:0005886">
    <property type="term" value="C:plasma membrane"/>
    <property type="evidence" value="ECO:0007669"/>
    <property type="project" value="TreeGrafter"/>
</dbReference>
<accession>A0A4V3V7E4</accession>
<reference evidence="10 11" key="1">
    <citation type="journal article" date="2019" name="Indoor Air">
        <title>Impacts of indoor surface finishes on bacterial viability.</title>
        <authorList>
            <person name="Hu J."/>
            <person name="Maamar S.B."/>
            <person name="Glawe A.J."/>
            <person name="Gottel N."/>
            <person name="Gilbert J.A."/>
            <person name="Hartmann E.M."/>
        </authorList>
    </citation>
    <scope>NUCLEOTIDE SEQUENCE [LARGE SCALE GENOMIC DNA]</scope>
    <source>
        <strain evidence="10 11">AF060A6</strain>
    </source>
</reference>
<feature type="transmembrane region" description="Helical" evidence="9">
    <location>
        <begin position="6"/>
        <end position="23"/>
    </location>
</feature>
<dbReference type="InterPro" id="IPR001734">
    <property type="entry name" value="Na/solute_symporter"/>
</dbReference>
<comment type="caution">
    <text evidence="10">The sequence shown here is derived from an EMBL/GenBank/DDBJ whole genome shotgun (WGS) entry which is preliminary data.</text>
</comment>
<feature type="transmembrane region" description="Helical" evidence="9">
    <location>
        <begin position="449"/>
        <end position="469"/>
    </location>
</feature>
<dbReference type="CDD" id="cd10327">
    <property type="entry name" value="SLC5sbd_PanF"/>
    <property type="match status" value="1"/>
</dbReference>
<protein>
    <submittedName>
        <fullName evidence="10">Sodium/panthothenate symporter</fullName>
    </submittedName>
</protein>
<name>A0A4V3V7E4_9BACI</name>
<dbReference type="NCBIfam" id="TIGR00813">
    <property type="entry name" value="sss"/>
    <property type="match status" value="1"/>
</dbReference>
<feature type="transmembrane region" description="Helical" evidence="9">
    <location>
        <begin position="44"/>
        <end position="64"/>
    </location>
</feature>
<sequence length="488" mass="52575">MNWDVIVPLLIFLLLVIAVGLYASKNTNRSISFMQEYFIGSRELGGFILAMTMVSSFASGSSFLGGPGVAYSVGFAWVLLSMSQLVTGYFTLMILGKKFAIVARKIKAITIIDFLKERYKSKLVVVLSALSIVIFLFSAMAAQWVGGARLVESITGMSYITAIFIFGVTLLLYVSVGGFRADTITDMIQGIVMFGGTIVILIATIVAGGGISNIVADLKAENPNLISPFGADGSLSPAYVSSFWVLVGVAVVALPYIAVRAMSYKSSKAMHRALIIGTFVVGVLMLGMHLTGVFARAVLPGVEVADSVMPLLAMEVLPNWFSGIILAAPLAAIMSTVDSLLLIVSSSIVKDIYVNYINPNAQEKTVKRMSISVTTIVGLIVILLCINPPDLLIWLQLFAIGGLEAAFIWPIIMGLYWKKGNAYGALASIIIGVSTYIIFSNYFPNLLGMHSVVIPIVLSFVGYVVASLITQNIHINQQREIVTKFWSV</sequence>
<evidence type="ECO:0000256" key="3">
    <source>
        <dbReference type="ARBA" id="ARBA00022448"/>
    </source>
</evidence>
<evidence type="ECO:0000256" key="4">
    <source>
        <dbReference type="ARBA" id="ARBA00022475"/>
    </source>
</evidence>
<dbReference type="AlphaFoldDB" id="A0A4V3V7E4"/>
<dbReference type="InterPro" id="IPR050277">
    <property type="entry name" value="Sodium:Solute_Symporter"/>
</dbReference>
<dbReference type="GO" id="GO:0015233">
    <property type="term" value="F:pantothenate transmembrane transporter activity"/>
    <property type="evidence" value="ECO:0007669"/>
    <property type="project" value="InterPro"/>
</dbReference>
<evidence type="ECO:0000256" key="5">
    <source>
        <dbReference type="ARBA" id="ARBA00022692"/>
    </source>
</evidence>
<dbReference type="GO" id="GO:0015081">
    <property type="term" value="F:sodium ion transmembrane transporter activity"/>
    <property type="evidence" value="ECO:0007669"/>
    <property type="project" value="InterPro"/>
</dbReference>
<feature type="transmembrane region" description="Helical" evidence="9">
    <location>
        <begin position="236"/>
        <end position="261"/>
    </location>
</feature>
<evidence type="ECO:0000256" key="9">
    <source>
        <dbReference type="SAM" id="Phobius"/>
    </source>
</evidence>
<dbReference type="EMBL" id="SLUB01000034">
    <property type="protein sequence ID" value="THE11093.1"/>
    <property type="molecule type" value="Genomic_DNA"/>
</dbReference>
<feature type="transmembrane region" description="Helical" evidence="9">
    <location>
        <begin position="70"/>
        <end position="95"/>
    </location>
</feature>
<evidence type="ECO:0000256" key="1">
    <source>
        <dbReference type="ARBA" id="ARBA00004141"/>
    </source>
</evidence>
<dbReference type="InterPro" id="IPR038377">
    <property type="entry name" value="Na/Glc_symporter_sf"/>
</dbReference>
<dbReference type="PANTHER" id="PTHR48086:SF4">
    <property type="entry name" value="SODIUM_PANTOTHENATE SYMPORTER"/>
    <property type="match status" value="1"/>
</dbReference>
<feature type="transmembrane region" description="Helical" evidence="9">
    <location>
        <begin position="392"/>
        <end position="416"/>
    </location>
</feature>
<evidence type="ECO:0000256" key="8">
    <source>
        <dbReference type="RuleBase" id="RU362091"/>
    </source>
</evidence>
<keyword evidence="5 9" id="KW-0812">Transmembrane</keyword>
<dbReference type="PANTHER" id="PTHR48086">
    <property type="entry name" value="SODIUM/PROLINE SYMPORTER-RELATED"/>
    <property type="match status" value="1"/>
</dbReference>
<dbReference type="Proteomes" id="UP000306477">
    <property type="component" value="Unassembled WGS sequence"/>
</dbReference>
<gene>
    <name evidence="10" type="primary">panF</name>
    <name evidence="10" type="ORF">E1I69_16410</name>
</gene>
<feature type="transmembrane region" description="Helical" evidence="9">
    <location>
        <begin position="319"/>
        <end position="344"/>
    </location>
</feature>
<dbReference type="Gene3D" id="1.20.1730.10">
    <property type="entry name" value="Sodium/glucose cotransporter"/>
    <property type="match status" value="1"/>
</dbReference>
<dbReference type="NCBIfam" id="TIGR02119">
    <property type="entry name" value="panF"/>
    <property type="match status" value="1"/>
</dbReference>
<keyword evidence="4" id="KW-1003">Cell membrane</keyword>
<dbReference type="PROSITE" id="PS00456">
    <property type="entry name" value="NA_SOLUT_SYMP_1"/>
    <property type="match status" value="1"/>
</dbReference>
<comment type="subcellular location">
    <subcellularLocation>
        <location evidence="1">Membrane</location>
        <topology evidence="1">Multi-pass membrane protein</topology>
    </subcellularLocation>
</comment>
<feature type="transmembrane region" description="Helical" evidence="9">
    <location>
        <begin position="123"/>
        <end position="145"/>
    </location>
</feature>
<dbReference type="RefSeq" id="WP_136380650.1">
    <property type="nucleotide sequence ID" value="NZ_SLUB01000034.1"/>
</dbReference>
<dbReference type="PROSITE" id="PS50283">
    <property type="entry name" value="NA_SOLUT_SYMP_3"/>
    <property type="match status" value="1"/>
</dbReference>
<dbReference type="OrthoDB" id="9810181at2"/>
<evidence type="ECO:0000256" key="7">
    <source>
        <dbReference type="ARBA" id="ARBA00023136"/>
    </source>
</evidence>
<evidence type="ECO:0000313" key="10">
    <source>
        <dbReference type="EMBL" id="THE11093.1"/>
    </source>
</evidence>
<keyword evidence="3" id="KW-0813">Transport</keyword>
<dbReference type="InterPro" id="IPR011849">
    <property type="entry name" value="Na/pantothenate_symporter"/>
</dbReference>
<organism evidence="10 11">
    <name type="scientific">Bacillus timonensis</name>
    <dbReference type="NCBI Taxonomy" id="1033734"/>
    <lineage>
        <taxon>Bacteria</taxon>
        <taxon>Bacillati</taxon>
        <taxon>Bacillota</taxon>
        <taxon>Bacilli</taxon>
        <taxon>Bacillales</taxon>
        <taxon>Bacillaceae</taxon>
        <taxon>Bacillus</taxon>
    </lineage>
</organism>
<evidence type="ECO:0000256" key="2">
    <source>
        <dbReference type="ARBA" id="ARBA00006434"/>
    </source>
</evidence>
<dbReference type="InterPro" id="IPR018212">
    <property type="entry name" value="Na/solute_symporter_CS"/>
</dbReference>
<feature type="transmembrane region" description="Helical" evidence="9">
    <location>
        <begin position="273"/>
        <end position="299"/>
    </location>
</feature>
<keyword evidence="11" id="KW-1185">Reference proteome</keyword>
<evidence type="ECO:0000256" key="6">
    <source>
        <dbReference type="ARBA" id="ARBA00022989"/>
    </source>
</evidence>
<dbReference type="Pfam" id="PF00474">
    <property type="entry name" value="SSF"/>
    <property type="match status" value="1"/>
</dbReference>
<feature type="transmembrane region" description="Helical" evidence="9">
    <location>
        <begin position="365"/>
        <end position="386"/>
    </location>
</feature>